<dbReference type="Proteomes" id="UP000000463">
    <property type="component" value="Segment"/>
</dbReference>
<dbReference type="SUPFAM" id="SSF55681">
    <property type="entry name" value="Class II aaRS and biotin synthetases"/>
    <property type="match status" value="1"/>
</dbReference>
<dbReference type="GeneID" id="13995061"/>
<sequence>MAAALNWRDIPVADCEFSVKALNAIWNDHGPNVTLGMLASKSDEELVRSAHIGRKTLKEIRAMIDVISQQHPGPAPQRPVFIPHASIDWSLLARAVDFYQAHGFKYVELPWAVSRESVAITCPKPEFTAEVEGLGSLVGSAEQSFLHMDLAGKLGKGRFCALTPCFRLGDYEDDLHHPYFMKVELYANNAEGISVMMKDQEVAPPEARAMMSLLHMMSIVGQFNRTILGDEEVDNLRGVQTAEGFDVELNGIEIGSYGVRQHGEHVWVYGTGVAEPRFSQARRA</sequence>
<dbReference type="GO" id="GO:0006351">
    <property type="term" value="P:DNA-templated transcription"/>
    <property type="evidence" value="ECO:0007669"/>
    <property type="project" value="InterPro"/>
</dbReference>
<dbReference type="GO" id="GO:0003899">
    <property type="term" value="F:DNA-directed RNA polymerase activity"/>
    <property type="evidence" value="ECO:0007669"/>
    <property type="project" value="InterPro"/>
</dbReference>
<dbReference type="KEGG" id="vg:13995061"/>
<dbReference type="SUPFAM" id="SSF47789">
    <property type="entry name" value="C-terminal domain of RNA polymerase alpha subunit"/>
    <property type="match status" value="1"/>
</dbReference>
<dbReference type="InterPro" id="IPR011260">
    <property type="entry name" value="RNAP_asu_C"/>
</dbReference>
<accession>K4JVW2</accession>
<dbReference type="Gene3D" id="1.10.150.20">
    <property type="entry name" value="5' to 3' exonuclease, C-terminal subdomain"/>
    <property type="match status" value="1"/>
</dbReference>
<dbReference type="EMBL" id="JX100810">
    <property type="protein sequence ID" value="AFU88003.1"/>
    <property type="molecule type" value="Genomic_DNA"/>
</dbReference>
<evidence type="ECO:0000313" key="2">
    <source>
        <dbReference type="EMBL" id="AFU88003.1"/>
    </source>
</evidence>
<gene>
    <name evidence="2" type="ORF">CcrColossus_gp133</name>
</gene>
<dbReference type="Pfam" id="PF03118">
    <property type="entry name" value="RNA_pol_A_CTD"/>
    <property type="match status" value="1"/>
</dbReference>
<proteinExistence type="predicted"/>
<reference evidence="2 3" key="1">
    <citation type="journal article" date="2012" name="BMC Genomics">
        <title>The Caulobacter crescentus phage phiCbK: genomics of a canonical phage.</title>
        <authorList>
            <person name="Gill J.J."/>
            <person name="Berry J.D."/>
            <person name="Russell W.K."/>
            <person name="Lessor L."/>
            <person name="Escobar Garcia D.A."/>
            <person name="Hernandez D."/>
            <person name="Kane A."/>
            <person name="Keene J."/>
            <person name="Maddox M."/>
            <person name="Martin R."/>
            <person name="Mohan S."/>
            <person name="Thorn A.M."/>
            <person name="Russell D.H."/>
            <person name="Young R."/>
        </authorList>
    </citation>
    <scope>NUCLEOTIDE SEQUENCE [LARGE SCALE GENOMIC DNA]</scope>
</reference>
<dbReference type="RefSeq" id="YP_006988367.1">
    <property type="nucleotide sequence ID" value="NC_019406.1"/>
</dbReference>
<dbReference type="InterPro" id="IPR045864">
    <property type="entry name" value="aa-tRNA-synth_II/BPL/LPL"/>
</dbReference>
<dbReference type="GO" id="GO:0003677">
    <property type="term" value="F:DNA binding"/>
    <property type="evidence" value="ECO:0007669"/>
    <property type="project" value="InterPro"/>
</dbReference>
<keyword evidence="3" id="KW-1185">Reference proteome</keyword>
<feature type="domain" description="RNA polymerase alpha subunit C-terminal" evidence="1">
    <location>
        <begin position="9"/>
        <end position="63"/>
    </location>
</feature>
<evidence type="ECO:0000259" key="1">
    <source>
        <dbReference type="Pfam" id="PF03118"/>
    </source>
</evidence>
<name>K4JVW2_9CAUD</name>
<protein>
    <submittedName>
        <fullName evidence="2">Putative RNA polymerase alpha subunit C-terminal domain protein</fullName>
    </submittedName>
</protein>
<organism evidence="2 3">
    <name type="scientific">Caulobacter phage CcrColossus</name>
    <dbReference type="NCBI Taxonomy" id="1211640"/>
    <lineage>
        <taxon>Viruses</taxon>
        <taxon>Duplodnaviria</taxon>
        <taxon>Heunggongvirae</taxon>
        <taxon>Uroviricota</taxon>
        <taxon>Caudoviricetes</taxon>
        <taxon>Jeanschmidtviridae</taxon>
        <taxon>Colossusvirus</taxon>
        <taxon>Colossusvirus colossus</taxon>
    </lineage>
</organism>
<evidence type="ECO:0000313" key="3">
    <source>
        <dbReference type="Proteomes" id="UP000000463"/>
    </source>
</evidence>
<dbReference type="OrthoDB" id="10999at10239"/>